<dbReference type="RefSeq" id="WP_006863397.1">
    <property type="nucleotide sequence ID" value="NZ_ACCL02000019.1"/>
</dbReference>
<comment type="caution">
    <text evidence="1">The sequence shown here is derived from an EMBL/GenBank/DDBJ whole genome shotgun (WGS) entry which is preliminary data.</text>
</comment>
<organism evidence="1 2">
    <name type="scientific">Marvinbryantia formatexigens DSM 14469</name>
    <dbReference type="NCBI Taxonomy" id="478749"/>
    <lineage>
        <taxon>Bacteria</taxon>
        <taxon>Bacillati</taxon>
        <taxon>Bacillota</taxon>
        <taxon>Clostridia</taxon>
        <taxon>Lachnospirales</taxon>
        <taxon>Lachnospiraceae</taxon>
        <taxon>Marvinbryantia</taxon>
    </lineage>
</organism>
<evidence type="ECO:0000313" key="2">
    <source>
        <dbReference type="Proteomes" id="UP000005561"/>
    </source>
</evidence>
<sequence length="338" mass="38743">MGSNDTPRILIETIVRKTLKDIKASPRRSTRNLVDMALNFSEGRFQRNFFETAQKMLENGQSPYYALIQDTVAHVDTERLLQFGMNLGYNGCTVGAKKIRETEEKEHYNIPWMLSFYFGPEQLPGDCQTYQSAISAGEKLGIHVWMLKPEGCAQEALALVREHRKSAFALFCSPQEITEEFLREVREINNLMIVVHYGKDMEAACRKLRENGLLYALHYTYTQEETEKILDGGMFEEMQQLYPAVSMLSAAPGCPENIKEEIYEYVKKAREEQLFRTVVWEADYDSLLVDGIISQDAALAWFDTEGCLVTLEGRKEGADFRLSQRSLPDILKQAFPKK</sequence>
<dbReference type="EMBL" id="ACCL02000019">
    <property type="protein sequence ID" value="EET59318.1"/>
    <property type="molecule type" value="Genomic_DNA"/>
</dbReference>
<dbReference type="eggNOG" id="COG0535">
    <property type="taxonomic scope" value="Bacteria"/>
</dbReference>
<name>C6LIZ8_9FIRM</name>
<gene>
    <name evidence="1" type="ORF">BRYFOR_08632</name>
</gene>
<accession>C6LIZ8</accession>
<dbReference type="AlphaFoldDB" id="C6LIZ8"/>
<dbReference type="Proteomes" id="UP000005561">
    <property type="component" value="Unassembled WGS sequence"/>
</dbReference>
<keyword evidence="2" id="KW-1185">Reference proteome</keyword>
<reference evidence="1" key="1">
    <citation type="submission" date="2009-07" db="EMBL/GenBank/DDBJ databases">
        <authorList>
            <person name="Weinstock G."/>
            <person name="Sodergren E."/>
            <person name="Clifton S."/>
            <person name="Fulton L."/>
            <person name="Fulton B."/>
            <person name="Courtney L."/>
            <person name="Fronick C."/>
            <person name="Harrison M."/>
            <person name="Strong C."/>
            <person name="Farmer C."/>
            <person name="Delahaunty K."/>
            <person name="Markovic C."/>
            <person name="Hall O."/>
            <person name="Minx P."/>
            <person name="Tomlinson C."/>
            <person name="Mitreva M."/>
            <person name="Nelson J."/>
            <person name="Hou S."/>
            <person name="Wollam A."/>
            <person name="Pepin K.H."/>
            <person name="Johnson M."/>
            <person name="Bhonagiri V."/>
            <person name="Nash W.E."/>
            <person name="Warren W."/>
            <person name="Chinwalla A."/>
            <person name="Mardis E.R."/>
            <person name="Wilson R.K."/>
        </authorList>
    </citation>
    <scope>NUCLEOTIDE SEQUENCE [LARGE SCALE GENOMIC DNA]</scope>
    <source>
        <strain evidence="1">DSM 14469</strain>
    </source>
</reference>
<proteinExistence type="predicted"/>
<dbReference type="STRING" id="168384.SAMN05660368_00783"/>
<protein>
    <submittedName>
        <fullName evidence="1">Uncharacterized protein</fullName>
    </submittedName>
</protein>
<dbReference type="OrthoDB" id="1778552at2"/>
<evidence type="ECO:0000313" key="1">
    <source>
        <dbReference type="EMBL" id="EET59318.1"/>
    </source>
</evidence>